<feature type="region of interest" description="Disordered" evidence="1">
    <location>
        <begin position="212"/>
        <end position="285"/>
    </location>
</feature>
<keyword evidence="3" id="KW-1185">Reference proteome</keyword>
<feature type="compositionally biased region" description="Basic and acidic residues" evidence="1">
    <location>
        <begin position="159"/>
        <end position="170"/>
    </location>
</feature>
<dbReference type="EMBL" id="CAJNDS010002070">
    <property type="protein sequence ID" value="CAE7304499.1"/>
    <property type="molecule type" value="Genomic_DNA"/>
</dbReference>
<dbReference type="Proteomes" id="UP000604046">
    <property type="component" value="Unassembled WGS sequence"/>
</dbReference>
<feature type="non-terminal residue" evidence="2">
    <location>
        <position position="1"/>
    </location>
</feature>
<dbReference type="InterPro" id="IPR011993">
    <property type="entry name" value="PH-like_dom_sf"/>
</dbReference>
<evidence type="ECO:0000256" key="1">
    <source>
        <dbReference type="SAM" id="MobiDB-lite"/>
    </source>
</evidence>
<gene>
    <name evidence="2" type="ORF">SNAT2548_LOCUS16009</name>
</gene>
<evidence type="ECO:0000313" key="2">
    <source>
        <dbReference type="EMBL" id="CAE7304499.1"/>
    </source>
</evidence>
<feature type="region of interest" description="Disordered" evidence="1">
    <location>
        <begin position="627"/>
        <end position="649"/>
    </location>
</feature>
<feature type="compositionally biased region" description="Low complexity" evidence="1">
    <location>
        <begin position="223"/>
        <end position="235"/>
    </location>
</feature>
<protein>
    <submittedName>
        <fullName evidence="2">Uncharacterized protein</fullName>
    </submittedName>
</protein>
<feature type="compositionally biased region" description="Polar residues" evidence="1">
    <location>
        <begin position="212"/>
        <end position="222"/>
    </location>
</feature>
<feature type="compositionally biased region" description="Low complexity" evidence="1">
    <location>
        <begin position="262"/>
        <end position="278"/>
    </location>
</feature>
<name>A0A812N8R6_9DINO</name>
<proteinExistence type="predicted"/>
<feature type="region of interest" description="Disordered" evidence="1">
    <location>
        <begin position="146"/>
        <end position="184"/>
    </location>
</feature>
<reference evidence="2" key="1">
    <citation type="submission" date="2021-02" db="EMBL/GenBank/DDBJ databases">
        <authorList>
            <person name="Dougan E. K."/>
            <person name="Rhodes N."/>
            <person name="Thang M."/>
            <person name="Chan C."/>
        </authorList>
    </citation>
    <scope>NUCLEOTIDE SEQUENCE</scope>
</reference>
<accession>A0A812N8R6</accession>
<sequence length="900" mass="98280">SRSSIRMGPTAHHLFSQQALTACCWDHHCVAKVSEEGIHQSLQPNPLQFFRRPQRAWSEAAVSRYGRDNLDLTVIGGNQLGQLVFKGKDESEVCLSSEFCLSMWLPELVCQKQLPSASERFIRFILLAHLGFRMMEEDTNKYAQAVVDSPSSSSTEYSDDGHHSAERRAASESSESLETSARREKAEVVPGSAWACCCSDVERGSKQLISATLRRPSSSAQHSLRSSMRSASSGSFDAAPLQKEKEDPFLQMPAAPGPTPASPSADAPPTELPEATPASTRSQTLDRRLAKLRAAVALHRPSKEAVVPAADDSDTKSESAYSARSDFSVQTAVVAQHSQAQPQDAAGLKAALKTFIQEFVRGRELHMPSKAGLKGVVCKITKAVDALLVGDGARAVALVDIQQVHRGLEALPLNLGIEPDGNWVVLELKGGDCLSFHLGHAKGAEDFALFMRLLVSMRRQQQLAANTQEDDDAKSEVSVQSAIVQKTMNSSSVASIADDPKEVKKMYKMFVETMKRGRDFYILRPDGTLLDVDCSLTRGREVFRMRWDFQERSLPVADMKQVRTSKESSSLKLGLELDPRCATMELEGGECITFKFGHSEACDRFVICMRILIDQKRQCFRSSGFGGATAQQKSSSSGRPSSDSTIGGGPNATQALIEDFVRVMMSSCEVLVLNAQGKQKVKLSLDADLTALSVKAKDGSRKDLLFSQVKAVHVGQAAEALQLGARMDDLCAVLELSSGDCLTLRFPKTEDRDRFAICIRIFAAAHQATWHILPSNFTCGILEWPFWSAVIKAARHADPLPAVCEGRDRHDAGLAGMKPYLRSLRRLDSCRLPCFRSLRLAFHDPRAGNNPVAVGHADPLPAVREGQDRQELFVPLSFAAVGGEVSADSEFPDLGGIYLS</sequence>
<dbReference type="AlphaFoldDB" id="A0A812N8R6"/>
<evidence type="ECO:0000313" key="3">
    <source>
        <dbReference type="Proteomes" id="UP000604046"/>
    </source>
</evidence>
<organism evidence="2 3">
    <name type="scientific">Symbiodinium natans</name>
    <dbReference type="NCBI Taxonomy" id="878477"/>
    <lineage>
        <taxon>Eukaryota</taxon>
        <taxon>Sar</taxon>
        <taxon>Alveolata</taxon>
        <taxon>Dinophyceae</taxon>
        <taxon>Suessiales</taxon>
        <taxon>Symbiodiniaceae</taxon>
        <taxon>Symbiodinium</taxon>
    </lineage>
</organism>
<feature type="compositionally biased region" description="Low complexity" evidence="1">
    <location>
        <begin position="634"/>
        <end position="644"/>
    </location>
</feature>
<dbReference type="Gene3D" id="2.30.29.30">
    <property type="entry name" value="Pleckstrin-homology domain (PH domain)/Phosphotyrosine-binding domain (PTB)"/>
    <property type="match status" value="2"/>
</dbReference>
<comment type="caution">
    <text evidence="2">The sequence shown here is derived from an EMBL/GenBank/DDBJ whole genome shotgun (WGS) entry which is preliminary data.</text>
</comment>